<keyword evidence="1" id="KW-0175">Coiled coil</keyword>
<feature type="coiled-coil region" evidence="1">
    <location>
        <begin position="70"/>
        <end position="97"/>
    </location>
</feature>
<dbReference type="EMBL" id="CP053383">
    <property type="protein sequence ID" value="QTP59540.1"/>
    <property type="molecule type" value="Genomic_DNA"/>
</dbReference>
<evidence type="ECO:0000313" key="4">
    <source>
        <dbReference type="Proteomes" id="UP000671845"/>
    </source>
</evidence>
<protein>
    <submittedName>
        <fullName evidence="3">Minor capsid protein</fullName>
    </submittedName>
</protein>
<dbReference type="RefSeq" id="WP_209472679.1">
    <property type="nucleotide sequence ID" value="NZ_CP053383.1"/>
</dbReference>
<dbReference type="NCBIfam" id="TIGR01641">
    <property type="entry name" value="phageSPP1_gp7"/>
    <property type="match status" value="1"/>
</dbReference>
<keyword evidence="4" id="KW-1185">Reference proteome</keyword>
<gene>
    <name evidence="3" type="ORF">HNO53_12930</name>
</gene>
<evidence type="ECO:0000256" key="1">
    <source>
        <dbReference type="SAM" id="Coils"/>
    </source>
</evidence>
<name>A0ABX7WHD4_9GAMM</name>
<dbReference type="Pfam" id="PF04233">
    <property type="entry name" value="Phage_Mu_F"/>
    <property type="match status" value="1"/>
</dbReference>
<organism evidence="3 4">
    <name type="scientific">Halomonas sulfidivorans</name>
    <dbReference type="NCBI Taxonomy" id="2733488"/>
    <lineage>
        <taxon>Bacteria</taxon>
        <taxon>Pseudomonadati</taxon>
        <taxon>Pseudomonadota</taxon>
        <taxon>Gammaproteobacteria</taxon>
        <taxon>Oceanospirillales</taxon>
        <taxon>Halomonadaceae</taxon>
        <taxon>Halomonas</taxon>
    </lineage>
</organism>
<sequence>MTTKEKLDKQIRHSIYLRGQFTRISNELNVIIDELVAKIYRELEKTKNLASPRGINAVIKRVDVLIEGVFKEYESQLTEQMQELGEYESEYSAKSNEERGLGGSALAAGVVAALVSEQAIYGKLASEWVSEQADTMRKSFRQELRIGAGAGESKRQIQERLDTAVKERAKQQSGNAIRTIGEGVTTGVKLETAKKSKAKYYQLSVVLDSRTSKICSAIDTSKVYSLSDPTAPRPPFHPNCRTQIIELESDEPVEQQSYSSFLERQTEQEKRKLLGPGRYALYKKGMKITQFVDENNHVLTLAELRELEN</sequence>
<reference evidence="3 4" key="1">
    <citation type="journal article" date="2021" name="Front. Microbiol.">
        <title>Aerobic Denitrification and Heterotrophic Sulfur Oxidation in the Genus Halomonas Revealed by Six Novel Species Characterizations and Genome-Based Analysis.</title>
        <authorList>
            <person name="Wang L."/>
            <person name="Shao Z."/>
        </authorList>
    </citation>
    <scope>NUCLEOTIDE SEQUENCE [LARGE SCALE GENOMIC DNA]</scope>
    <source>
        <strain evidence="3 4">MCCC 1A13718</strain>
    </source>
</reference>
<evidence type="ECO:0000259" key="2">
    <source>
        <dbReference type="Pfam" id="PF04233"/>
    </source>
</evidence>
<dbReference type="InterPro" id="IPR006528">
    <property type="entry name" value="Phage_head_morphogenesis_dom"/>
</dbReference>
<feature type="domain" description="Phage head morphogenesis" evidence="2">
    <location>
        <begin position="137"/>
        <end position="245"/>
    </location>
</feature>
<dbReference type="Proteomes" id="UP000671845">
    <property type="component" value="Chromosome"/>
</dbReference>
<accession>A0ABX7WHD4</accession>
<evidence type="ECO:0000313" key="3">
    <source>
        <dbReference type="EMBL" id="QTP59540.1"/>
    </source>
</evidence>
<proteinExistence type="predicted"/>